<dbReference type="SMART" id="SM00382">
    <property type="entry name" value="AAA"/>
    <property type="match status" value="1"/>
</dbReference>
<dbReference type="Pfam" id="PF00005">
    <property type="entry name" value="ABC_tran"/>
    <property type="match status" value="1"/>
</dbReference>
<dbReference type="GO" id="GO:0016887">
    <property type="term" value="F:ATP hydrolysis activity"/>
    <property type="evidence" value="ECO:0007669"/>
    <property type="project" value="InterPro"/>
</dbReference>
<dbReference type="CDD" id="cd03293">
    <property type="entry name" value="ABC_NrtD_SsuB_transporters"/>
    <property type="match status" value="1"/>
</dbReference>
<dbReference type="PROSITE" id="PS50893">
    <property type="entry name" value="ABC_TRANSPORTER_2"/>
    <property type="match status" value="1"/>
</dbReference>
<accession>A0A917C9S0</accession>
<dbReference type="Gene3D" id="3.40.50.300">
    <property type="entry name" value="P-loop containing nucleotide triphosphate hydrolases"/>
    <property type="match status" value="1"/>
</dbReference>
<comment type="caution">
    <text evidence="6">The sequence shown here is derived from an EMBL/GenBank/DDBJ whole genome shotgun (WGS) entry which is preliminary data.</text>
</comment>
<dbReference type="RefSeq" id="WP_188582904.1">
    <property type="nucleotide sequence ID" value="NZ_BMCT01000008.1"/>
</dbReference>
<dbReference type="GO" id="GO:0005524">
    <property type="term" value="F:ATP binding"/>
    <property type="evidence" value="ECO:0007669"/>
    <property type="project" value="UniProtKB-KW"/>
</dbReference>
<keyword evidence="3" id="KW-0547">Nucleotide-binding</keyword>
<evidence type="ECO:0000256" key="1">
    <source>
        <dbReference type="ARBA" id="ARBA00005417"/>
    </source>
</evidence>
<dbReference type="EMBL" id="BMCT01000008">
    <property type="protein sequence ID" value="GGF80329.1"/>
    <property type="molecule type" value="Genomic_DNA"/>
</dbReference>
<reference evidence="6" key="2">
    <citation type="submission" date="2020-09" db="EMBL/GenBank/DDBJ databases">
        <authorList>
            <person name="Sun Q."/>
            <person name="Sedlacek I."/>
        </authorList>
    </citation>
    <scope>NUCLEOTIDE SEQUENCE</scope>
    <source>
        <strain evidence="6">CCM 7897</strain>
    </source>
</reference>
<dbReference type="SUPFAM" id="SSF52540">
    <property type="entry name" value="P-loop containing nucleoside triphosphate hydrolases"/>
    <property type="match status" value="1"/>
</dbReference>
<keyword evidence="7" id="KW-1185">Reference proteome</keyword>
<dbReference type="InterPro" id="IPR050166">
    <property type="entry name" value="ABC_transporter_ATP-bind"/>
</dbReference>
<evidence type="ECO:0000313" key="6">
    <source>
        <dbReference type="EMBL" id="GGF80329.1"/>
    </source>
</evidence>
<dbReference type="PANTHER" id="PTHR42788">
    <property type="entry name" value="TAURINE IMPORT ATP-BINDING PROTEIN-RELATED"/>
    <property type="match status" value="1"/>
</dbReference>
<dbReference type="InterPro" id="IPR003593">
    <property type="entry name" value="AAA+_ATPase"/>
</dbReference>
<name>A0A917C9S0_9HYPH</name>
<evidence type="ECO:0000256" key="2">
    <source>
        <dbReference type="ARBA" id="ARBA00022448"/>
    </source>
</evidence>
<comment type="similarity">
    <text evidence="1">Belongs to the ABC transporter superfamily.</text>
</comment>
<dbReference type="PROSITE" id="PS00211">
    <property type="entry name" value="ABC_TRANSPORTER_1"/>
    <property type="match status" value="1"/>
</dbReference>
<keyword evidence="2" id="KW-0813">Transport</keyword>
<evidence type="ECO:0000259" key="5">
    <source>
        <dbReference type="PROSITE" id="PS50893"/>
    </source>
</evidence>
<sequence length="270" mass="29682">MAMSQLAEKPMPAPTPEPRVRVENLRIAFPRPDAPPLEVLSGISLDVADGEFVAVVGPSGSGKSTILRAICGLLKPAGGEVRVDGRPVSDPPPEVGFMFQKDALLPWLTVTQNIRVGAELSGMSKAEQETRIPALIRLLRLDGFEDAYPKQLSGGMRQRASLGRLLAYNPSLMLMDEPFGALDYQTKIVMGRELLRIWEAERRAIIFVTHDIEEAVALADRVVVFSARPARIVADYRVDLPRPRDLRAMRGDPAFVHLTESIWSDLALPA</sequence>
<dbReference type="InterPro" id="IPR017871">
    <property type="entry name" value="ABC_transporter-like_CS"/>
</dbReference>
<protein>
    <submittedName>
        <fullName evidence="6">ABC transporter ATP-binding protein</fullName>
    </submittedName>
</protein>
<dbReference type="InterPro" id="IPR027417">
    <property type="entry name" value="P-loop_NTPase"/>
</dbReference>
<evidence type="ECO:0000256" key="3">
    <source>
        <dbReference type="ARBA" id="ARBA00022741"/>
    </source>
</evidence>
<dbReference type="PANTHER" id="PTHR42788:SF13">
    <property type="entry name" value="ALIPHATIC SULFONATES IMPORT ATP-BINDING PROTEIN SSUB"/>
    <property type="match status" value="1"/>
</dbReference>
<evidence type="ECO:0000256" key="4">
    <source>
        <dbReference type="ARBA" id="ARBA00022840"/>
    </source>
</evidence>
<dbReference type="InterPro" id="IPR003439">
    <property type="entry name" value="ABC_transporter-like_ATP-bd"/>
</dbReference>
<dbReference type="AlphaFoldDB" id="A0A917C9S0"/>
<reference evidence="6" key="1">
    <citation type="journal article" date="2014" name="Int. J. Syst. Evol. Microbiol.">
        <title>Complete genome sequence of Corynebacterium casei LMG S-19264T (=DSM 44701T), isolated from a smear-ripened cheese.</title>
        <authorList>
            <consortium name="US DOE Joint Genome Institute (JGI-PGF)"/>
            <person name="Walter F."/>
            <person name="Albersmeier A."/>
            <person name="Kalinowski J."/>
            <person name="Ruckert C."/>
        </authorList>
    </citation>
    <scope>NUCLEOTIDE SEQUENCE</scope>
    <source>
        <strain evidence="6">CCM 7897</strain>
    </source>
</reference>
<dbReference type="Proteomes" id="UP000606044">
    <property type="component" value="Unassembled WGS sequence"/>
</dbReference>
<keyword evidence="4 6" id="KW-0067">ATP-binding</keyword>
<evidence type="ECO:0000313" key="7">
    <source>
        <dbReference type="Proteomes" id="UP000606044"/>
    </source>
</evidence>
<gene>
    <name evidence="6" type="ORF">GCM10007301_45540</name>
</gene>
<proteinExistence type="inferred from homology"/>
<organism evidence="6 7">
    <name type="scientific">Azorhizobium oxalatiphilum</name>
    <dbReference type="NCBI Taxonomy" id="980631"/>
    <lineage>
        <taxon>Bacteria</taxon>
        <taxon>Pseudomonadati</taxon>
        <taxon>Pseudomonadota</taxon>
        <taxon>Alphaproteobacteria</taxon>
        <taxon>Hyphomicrobiales</taxon>
        <taxon>Xanthobacteraceae</taxon>
        <taxon>Azorhizobium</taxon>
    </lineage>
</organism>
<feature type="domain" description="ABC transporter" evidence="5">
    <location>
        <begin position="20"/>
        <end position="252"/>
    </location>
</feature>